<feature type="non-terminal residue" evidence="2">
    <location>
        <position position="109"/>
    </location>
</feature>
<organism evidence="2 3">
    <name type="scientific">Meganyctiphanes norvegica</name>
    <name type="common">Northern krill</name>
    <name type="synonym">Thysanopoda norvegica</name>
    <dbReference type="NCBI Taxonomy" id="48144"/>
    <lineage>
        <taxon>Eukaryota</taxon>
        <taxon>Metazoa</taxon>
        <taxon>Ecdysozoa</taxon>
        <taxon>Arthropoda</taxon>
        <taxon>Crustacea</taxon>
        <taxon>Multicrustacea</taxon>
        <taxon>Malacostraca</taxon>
        <taxon>Eumalacostraca</taxon>
        <taxon>Eucarida</taxon>
        <taxon>Euphausiacea</taxon>
        <taxon>Euphausiidae</taxon>
        <taxon>Meganyctiphanes</taxon>
    </lineage>
</organism>
<reference evidence="2 3" key="1">
    <citation type="submission" date="2024-05" db="EMBL/GenBank/DDBJ databases">
        <authorList>
            <person name="Wallberg A."/>
        </authorList>
    </citation>
    <scope>NUCLEOTIDE SEQUENCE [LARGE SCALE GENOMIC DNA]</scope>
</reference>
<name>A0AAV2R705_MEGNR</name>
<dbReference type="EMBL" id="CAXKWB010015628">
    <property type="protein sequence ID" value="CAL4114151.1"/>
    <property type="molecule type" value="Genomic_DNA"/>
</dbReference>
<feature type="region of interest" description="Disordered" evidence="1">
    <location>
        <begin position="1"/>
        <end position="109"/>
    </location>
</feature>
<evidence type="ECO:0000313" key="2">
    <source>
        <dbReference type="EMBL" id="CAL4114151.1"/>
    </source>
</evidence>
<dbReference type="Proteomes" id="UP001497623">
    <property type="component" value="Unassembled WGS sequence"/>
</dbReference>
<feature type="compositionally biased region" description="Low complexity" evidence="1">
    <location>
        <begin position="25"/>
        <end position="39"/>
    </location>
</feature>
<evidence type="ECO:0000256" key="1">
    <source>
        <dbReference type="SAM" id="MobiDB-lite"/>
    </source>
</evidence>
<feature type="non-terminal residue" evidence="2">
    <location>
        <position position="1"/>
    </location>
</feature>
<accession>A0AAV2R705</accession>
<gene>
    <name evidence="2" type="ORF">MNOR_LOCUS20325</name>
</gene>
<comment type="caution">
    <text evidence="2">The sequence shown here is derived from an EMBL/GenBank/DDBJ whole genome shotgun (WGS) entry which is preliminary data.</text>
</comment>
<sequence>GREAETPHRPWSVAASHAYWKDPQSTGPSGVGPSIVGVHSVGGRGPGGVSSTSPRSAWGDSAARPGSGGRTSLSRPGSSRSITPVNLPPSSPDRTDNALFLGRTSATSI</sequence>
<protein>
    <submittedName>
        <fullName evidence="2">Uncharacterized protein</fullName>
    </submittedName>
</protein>
<keyword evidence="3" id="KW-1185">Reference proteome</keyword>
<dbReference type="AlphaFoldDB" id="A0AAV2R705"/>
<proteinExistence type="predicted"/>
<feature type="compositionally biased region" description="Polar residues" evidence="1">
    <location>
        <begin position="70"/>
        <end position="84"/>
    </location>
</feature>
<evidence type="ECO:0000313" key="3">
    <source>
        <dbReference type="Proteomes" id="UP001497623"/>
    </source>
</evidence>